<dbReference type="InterPro" id="IPR036179">
    <property type="entry name" value="Ig-like_dom_sf"/>
</dbReference>
<dbReference type="InterPro" id="IPR007110">
    <property type="entry name" value="Ig-like_dom"/>
</dbReference>
<evidence type="ECO:0000313" key="1">
    <source>
        <dbReference type="EnsemblMetazoa" id="AATE020483-PA.1"/>
    </source>
</evidence>
<dbReference type="STRING" id="41427.A0A182JLU3"/>
<reference evidence="1" key="1">
    <citation type="submission" date="2022-08" db="UniProtKB">
        <authorList>
            <consortium name="EnsemblMetazoa"/>
        </authorList>
    </citation>
    <scope>IDENTIFICATION</scope>
    <source>
        <strain evidence="1">EBRO</strain>
    </source>
</reference>
<dbReference type="InterPro" id="IPR013098">
    <property type="entry name" value="Ig_I-set"/>
</dbReference>
<dbReference type="InterPro" id="IPR013783">
    <property type="entry name" value="Ig-like_fold"/>
</dbReference>
<protein>
    <submittedName>
        <fullName evidence="1">Ig-like domain-containing protein</fullName>
    </submittedName>
</protein>
<name>A0A182JLU3_ANOAO</name>
<organism evidence="1">
    <name type="scientific">Anopheles atroparvus</name>
    <name type="common">European mosquito</name>
    <dbReference type="NCBI Taxonomy" id="41427"/>
    <lineage>
        <taxon>Eukaryota</taxon>
        <taxon>Metazoa</taxon>
        <taxon>Ecdysozoa</taxon>
        <taxon>Arthropoda</taxon>
        <taxon>Hexapoda</taxon>
        <taxon>Insecta</taxon>
        <taxon>Pterygota</taxon>
        <taxon>Neoptera</taxon>
        <taxon>Endopterygota</taxon>
        <taxon>Diptera</taxon>
        <taxon>Nematocera</taxon>
        <taxon>Culicoidea</taxon>
        <taxon>Culicidae</taxon>
        <taxon>Anophelinae</taxon>
        <taxon>Anopheles</taxon>
    </lineage>
</organism>
<proteinExistence type="predicted"/>
<dbReference type="AlphaFoldDB" id="A0A182JLU3"/>
<dbReference type="VEuPathDB" id="VectorBase:AATE020483"/>
<dbReference type="PROSITE" id="PS50835">
    <property type="entry name" value="IG_LIKE"/>
    <property type="match status" value="1"/>
</dbReference>
<dbReference type="Pfam" id="PF07679">
    <property type="entry name" value="I-set"/>
    <property type="match status" value="1"/>
</dbReference>
<dbReference type="EnsemblMetazoa" id="AATE020483-RA">
    <property type="protein sequence ID" value="AATE020483-PA.1"/>
    <property type="gene ID" value="AATE020483"/>
</dbReference>
<dbReference type="Gene3D" id="2.60.40.10">
    <property type="entry name" value="Immunoglobulins"/>
    <property type="match status" value="1"/>
</dbReference>
<accession>A0A182JLU3</accession>
<sequence>MRTDCISHTEKQFFVVARLLCLLNYASDYERTVQAGSTNQFKGTLVLLWRRGSNVLTASQLMVTRDERIRLVNGYNLEISELEPQDAGDYVCQISDKVNKDQVHTVEILASDLAD</sequence>
<dbReference type="SUPFAM" id="SSF48726">
    <property type="entry name" value="Immunoglobulin"/>
    <property type="match status" value="1"/>
</dbReference>